<protein>
    <recommendedName>
        <fullName evidence="5">Aldouronate transport system substrate-binding protein</fullName>
    </recommendedName>
</protein>
<evidence type="ECO:0000313" key="3">
    <source>
        <dbReference type="EMBL" id="XAH74653.1"/>
    </source>
</evidence>
<dbReference type="PANTHER" id="PTHR43649:SF12">
    <property type="entry name" value="DIACETYLCHITOBIOSE BINDING PROTEIN DASA"/>
    <property type="match status" value="1"/>
</dbReference>
<dbReference type="PROSITE" id="PS51257">
    <property type="entry name" value="PROKAR_LIPOPROTEIN"/>
    <property type="match status" value="1"/>
</dbReference>
<dbReference type="SUPFAM" id="SSF53850">
    <property type="entry name" value="Periplasmic binding protein-like II"/>
    <property type="match status" value="1"/>
</dbReference>
<proteinExistence type="predicted"/>
<sequence length="601" mass="67150">MKAKRITALLMAAVMTASLAACGGTSTTATTAQPEDEVADEETTGTEDAAGEAADTEAADSDYDALLADIIPEETVTLDVFDQLANYSGEQIGWFGQIMLEKFNVKLNLIPDPEGGGVYETRMESGNLGDLVIWGQDGTEYLQAVEKGMLFDWNEEDILSDYGPYITEHMPYALEKNNNLSGGTTYGIGHDIAVDPTARQDFMYTWDLRWDLYKELGYPEIKNLDDMANVLAQMKEICPTDDNGKTTYGVALFNDWDGNMAMYVKSLVTAYYGYDEFGFGFYDPVEQKYIPLMEKDGPYMEALKFYNGLYRQGLLDPDSQTQKYDGMQADYQNGTAFLNIFNFLGSAFYNSESHAADGKAMFPCPPSEATPICYGQNVYGSNRVWSIGAKTEYPELCMAIINWLATPEGRMTVEYGPKDVCWYYDESGMIQFTDLGRAAKMDIKTEMSDGYSGTFDDGSFKMNNTTWGIDAANPDSSGETYNYRKWESFTADPQSDIEADWRDYTGAKTPDEYMGTTNFKLSLGTAYSESPRSDELMVLWNQVATCVRTESWKAIYANSDDEFNSIIDGMITQAKDYGYDQCVEFQQNEATLRKAAEDAVK</sequence>
<dbReference type="RefSeq" id="WP_342758237.1">
    <property type="nucleotide sequence ID" value="NZ_CP146256.1"/>
</dbReference>
<feature type="region of interest" description="Disordered" evidence="1">
    <location>
        <begin position="25"/>
        <end position="57"/>
    </location>
</feature>
<dbReference type="PANTHER" id="PTHR43649">
    <property type="entry name" value="ARABINOSE-BINDING PROTEIN-RELATED"/>
    <property type="match status" value="1"/>
</dbReference>
<evidence type="ECO:0000256" key="2">
    <source>
        <dbReference type="SAM" id="SignalP"/>
    </source>
</evidence>
<accession>A0ABZ3EZ66</accession>
<reference evidence="3 4" key="1">
    <citation type="submission" date="2024-02" db="EMBL/GenBank/DDBJ databases">
        <title>Bacterial strain from lacustrine sediment.</title>
        <authorList>
            <person name="Petit C."/>
            <person name="Fadhlaoui K."/>
        </authorList>
    </citation>
    <scope>NUCLEOTIDE SEQUENCE [LARGE SCALE GENOMIC DNA]</scope>
    <source>
        <strain evidence="3 4">IPX-CK</strain>
    </source>
</reference>
<gene>
    <name evidence="3" type="ORF">V6984_02495</name>
</gene>
<evidence type="ECO:0000256" key="1">
    <source>
        <dbReference type="SAM" id="MobiDB-lite"/>
    </source>
</evidence>
<dbReference type="InterPro" id="IPR050490">
    <property type="entry name" value="Bact_solute-bd_prot1"/>
</dbReference>
<name>A0ABZ3EZ66_9FIRM</name>
<keyword evidence="4" id="KW-1185">Reference proteome</keyword>
<feature type="compositionally biased region" description="Acidic residues" evidence="1">
    <location>
        <begin position="34"/>
        <end position="45"/>
    </location>
</feature>
<feature type="signal peptide" evidence="2">
    <location>
        <begin position="1"/>
        <end position="20"/>
    </location>
</feature>
<feature type="chain" id="PRO_5045428311" description="Aldouronate transport system substrate-binding protein" evidence="2">
    <location>
        <begin position="21"/>
        <end position="601"/>
    </location>
</feature>
<keyword evidence="2" id="KW-0732">Signal</keyword>
<evidence type="ECO:0000313" key="4">
    <source>
        <dbReference type="Proteomes" id="UP001451571"/>
    </source>
</evidence>
<evidence type="ECO:0008006" key="5">
    <source>
        <dbReference type="Google" id="ProtNLM"/>
    </source>
</evidence>
<dbReference type="Gene3D" id="3.40.190.10">
    <property type="entry name" value="Periplasmic binding protein-like II"/>
    <property type="match status" value="2"/>
</dbReference>
<dbReference type="EMBL" id="CP146256">
    <property type="protein sequence ID" value="XAH74653.1"/>
    <property type="molecule type" value="Genomic_DNA"/>
</dbReference>
<dbReference type="Proteomes" id="UP001451571">
    <property type="component" value="Chromosome"/>
</dbReference>
<organism evidence="3 4">
    <name type="scientific">Kineothrix sedimenti</name>
    <dbReference type="NCBI Taxonomy" id="3123317"/>
    <lineage>
        <taxon>Bacteria</taxon>
        <taxon>Bacillati</taxon>
        <taxon>Bacillota</taxon>
        <taxon>Clostridia</taxon>
        <taxon>Lachnospirales</taxon>
        <taxon>Lachnospiraceae</taxon>
        <taxon>Kineothrix</taxon>
    </lineage>
</organism>